<dbReference type="Proteomes" id="UP001341840">
    <property type="component" value="Unassembled WGS sequence"/>
</dbReference>
<name>A0ABU6TM04_9FABA</name>
<feature type="compositionally biased region" description="Pro residues" evidence="1">
    <location>
        <begin position="7"/>
        <end position="22"/>
    </location>
</feature>
<feature type="non-terminal residue" evidence="2">
    <location>
        <position position="77"/>
    </location>
</feature>
<comment type="caution">
    <text evidence="2">The sequence shown here is derived from an EMBL/GenBank/DDBJ whole genome shotgun (WGS) entry which is preliminary data.</text>
</comment>
<organism evidence="2 3">
    <name type="scientific">Stylosanthes scabra</name>
    <dbReference type="NCBI Taxonomy" id="79078"/>
    <lineage>
        <taxon>Eukaryota</taxon>
        <taxon>Viridiplantae</taxon>
        <taxon>Streptophyta</taxon>
        <taxon>Embryophyta</taxon>
        <taxon>Tracheophyta</taxon>
        <taxon>Spermatophyta</taxon>
        <taxon>Magnoliopsida</taxon>
        <taxon>eudicotyledons</taxon>
        <taxon>Gunneridae</taxon>
        <taxon>Pentapetalae</taxon>
        <taxon>rosids</taxon>
        <taxon>fabids</taxon>
        <taxon>Fabales</taxon>
        <taxon>Fabaceae</taxon>
        <taxon>Papilionoideae</taxon>
        <taxon>50 kb inversion clade</taxon>
        <taxon>dalbergioids sensu lato</taxon>
        <taxon>Dalbergieae</taxon>
        <taxon>Pterocarpus clade</taxon>
        <taxon>Stylosanthes</taxon>
    </lineage>
</organism>
<accession>A0ABU6TM04</accession>
<sequence length="77" mass="8021">MPRGIPIAPPPSPVPLGHPAQPPNNQCRGLDPRDQSLTGAAPIWCVTPPAQTTTCAACSPHVTGASPPRLQPPRHHT</sequence>
<proteinExistence type="predicted"/>
<evidence type="ECO:0000256" key="1">
    <source>
        <dbReference type="SAM" id="MobiDB-lite"/>
    </source>
</evidence>
<reference evidence="2 3" key="1">
    <citation type="journal article" date="2023" name="Plants (Basel)">
        <title>Bridging the Gap: Combining Genomics and Transcriptomics Approaches to Understand Stylosanthes scabra, an Orphan Legume from the Brazilian Caatinga.</title>
        <authorList>
            <person name="Ferreira-Neto J.R.C."/>
            <person name="da Silva M.D."/>
            <person name="Binneck E."/>
            <person name="de Melo N.F."/>
            <person name="da Silva R.H."/>
            <person name="de Melo A.L.T.M."/>
            <person name="Pandolfi V."/>
            <person name="Bustamante F.O."/>
            <person name="Brasileiro-Vidal A.C."/>
            <person name="Benko-Iseppon A.M."/>
        </authorList>
    </citation>
    <scope>NUCLEOTIDE SEQUENCE [LARGE SCALE GENOMIC DNA]</scope>
    <source>
        <tissue evidence="2">Leaves</tissue>
    </source>
</reference>
<keyword evidence="3" id="KW-1185">Reference proteome</keyword>
<dbReference type="EMBL" id="JASCZI010091253">
    <property type="protein sequence ID" value="MED6149652.1"/>
    <property type="molecule type" value="Genomic_DNA"/>
</dbReference>
<protein>
    <submittedName>
        <fullName evidence="2">Uncharacterized protein</fullName>
    </submittedName>
</protein>
<feature type="region of interest" description="Disordered" evidence="1">
    <location>
        <begin position="1"/>
        <end position="36"/>
    </location>
</feature>
<gene>
    <name evidence="2" type="ORF">PIB30_064619</name>
</gene>
<evidence type="ECO:0000313" key="2">
    <source>
        <dbReference type="EMBL" id="MED6149652.1"/>
    </source>
</evidence>
<evidence type="ECO:0000313" key="3">
    <source>
        <dbReference type="Proteomes" id="UP001341840"/>
    </source>
</evidence>